<gene>
    <name evidence="2" type="ORF">KHLLAP_LOCUS9194</name>
</gene>
<evidence type="ECO:0000313" key="2">
    <source>
        <dbReference type="EMBL" id="CAJ2508726.1"/>
    </source>
</evidence>
<organism evidence="2 3">
    <name type="scientific">Anthostomella pinea</name>
    <dbReference type="NCBI Taxonomy" id="933095"/>
    <lineage>
        <taxon>Eukaryota</taxon>
        <taxon>Fungi</taxon>
        <taxon>Dikarya</taxon>
        <taxon>Ascomycota</taxon>
        <taxon>Pezizomycotina</taxon>
        <taxon>Sordariomycetes</taxon>
        <taxon>Xylariomycetidae</taxon>
        <taxon>Xylariales</taxon>
        <taxon>Xylariaceae</taxon>
        <taxon>Anthostomella</taxon>
    </lineage>
</organism>
<dbReference type="AlphaFoldDB" id="A0AAI8VPH8"/>
<comment type="caution">
    <text evidence="2">The sequence shown here is derived from an EMBL/GenBank/DDBJ whole genome shotgun (WGS) entry which is preliminary data.</text>
</comment>
<protein>
    <submittedName>
        <fullName evidence="2">Uu.00g137520.m01.CDS01</fullName>
    </submittedName>
</protein>
<sequence length="83" mass="9220">MQRVDAFLLTRPDDFKNFRSNVHNILDWGKNERLKSVRQALDVVLEENRKLATIAAKSRPPPSSSSSISSAAPSEPSVSAIDR</sequence>
<feature type="region of interest" description="Disordered" evidence="1">
    <location>
        <begin position="54"/>
        <end position="83"/>
    </location>
</feature>
<evidence type="ECO:0000313" key="3">
    <source>
        <dbReference type="Proteomes" id="UP001295740"/>
    </source>
</evidence>
<accession>A0AAI8VPH8</accession>
<feature type="compositionally biased region" description="Low complexity" evidence="1">
    <location>
        <begin position="64"/>
        <end position="83"/>
    </location>
</feature>
<dbReference type="EMBL" id="CAUWAG010000012">
    <property type="protein sequence ID" value="CAJ2508726.1"/>
    <property type="molecule type" value="Genomic_DNA"/>
</dbReference>
<reference evidence="2" key="1">
    <citation type="submission" date="2023-10" db="EMBL/GenBank/DDBJ databases">
        <authorList>
            <person name="Hackl T."/>
        </authorList>
    </citation>
    <scope>NUCLEOTIDE SEQUENCE</scope>
</reference>
<dbReference type="Proteomes" id="UP001295740">
    <property type="component" value="Unassembled WGS sequence"/>
</dbReference>
<proteinExistence type="predicted"/>
<evidence type="ECO:0000256" key="1">
    <source>
        <dbReference type="SAM" id="MobiDB-lite"/>
    </source>
</evidence>
<name>A0AAI8VPH8_9PEZI</name>
<keyword evidence="3" id="KW-1185">Reference proteome</keyword>